<feature type="compositionally biased region" description="Gly residues" evidence="8">
    <location>
        <begin position="653"/>
        <end position="662"/>
    </location>
</feature>
<name>D7FXK3_ECTSI</name>
<evidence type="ECO:0000256" key="5">
    <source>
        <dbReference type="ARBA" id="ARBA00022840"/>
    </source>
</evidence>
<dbReference type="Proteomes" id="UP000002630">
    <property type="component" value="Linkage Group LG07"/>
</dbReference>
<dbReference type="GO" id="GO:0000724">
    <property type="term" value="P:double-strand break repair via homologous recombination"/>
    <property type="evidence" value="ECO:0007669"/>
    <property type="project" value="TreeGrafter"/>
</dbReference>
<dbReference type="GO" id="GO:0009378">
    <property type="term" value="F:four-way junction helicase activity"/>
    <property type="evidence" value="ECO:0007669"/>
    <property type="project" value="TreeGrafter"/>
</dbReference>
<dbReference type="Gene3D" id="3.40.50.300">
    <property type="entry name" value="P-loop containing nucleotide triphosphate hydrolases"/>
    <property type="match status" value="2"/>
</dbReference>
<dbReference type="eggNOG" id="KOG0351">
    <property type="taxonomic scope" value="Eukaryota"/>
</dbReference>
<dbReference type="InterPro" id="IPR014001">
    <property type="entry name" value="Helicase_ATP-bd"/>
</dbReference>
<dbReference type="PROSITE" id="PS51192">
    <property type="entry name" value="HELICASE_ATP_BIND_1"/>
    <property type="match status" value="1"/>
</dbReference>
<feature type="compositionally biased region" description="Gly residues" evidence="8">
    <location>
        <begin position="798"/>
        <end position="807"/>
    </location>
</feature>
<dbReference type="STRING" id="2880.D7FXK3"/>
<evidence type="ECO:0000256" key="7">
    <source>
        <dbReference type="RuleBase" id="RU364117"/>
    </source>
</evidence>
<keyword evidence="7" id="KW-0539">Nucleus</keyword>
<keyword evidence="5 7" id="KW-0067">ATP-binding</keyword>
<keyword evidence="3 7" id="KW-0378">Hydrolase</keyword>
<dbReference type="Pfam" id="PF00270">
    <property type="entry name" value="DEAD"/>
    <property type="match status" value="1"/>
</dbReference>
<organism evidence="11 12">
    <name type="scientific">Ectocarpus siliculosus</name>
    <name type="common">Brown alga</name>
    <name type="synonym">Conferva siliculosa</name>
    <dbReference type="NCBI Taxonomy" id="2880"/>
    <lineage>
        <taxon>Eukaryota</taxon>
        <taxon>Sar</taxon>
        <taxon>Stramenopiles</taxon>
        <taxon>Ochrophyta</taxon>
        <taxon>PX clade</taxon>
        <taxon>Phaeophyceae</taxon>
        <taxon>Ectocarpales</taxon>
        <taxon>Ectocarpaceae</taxon>
        <taxon>Ectocarpus</taxon>
    </lineage>
</organism>
<feature type="region of interest" description="Disordered" evidence="8">
    <location>
        <begin position="547"/>
        <end position="566"/>
    </location>
</feature>
<feature type="compositionally biased region" description="Gly residues" evidence="8">
    <location>
        <begin position="674"/>
        <end position="684"/>
    </location>
</feature>
<keyword evidence="4 7" id="KW-0347">Helicase</keyword>
<dbReference type="InterPro" id="IPR004589">
    <property type="entry name" value="DNA_helicase_ATP-dep_RecQ"/>
</dbReference>
<evidence type="ECO:0000256" key="6">
    <source>
        <dbReference type="ARBA" id="ARBA00034617"/>
    </source>
</evidence>
<feature type="domain" description="Helicase C-terminal" evidence="10">
    <location>
        <begin position="273"/>
        <end position="434"/>
    </location>
</feature>
<dbReference type="EMBL" id="FN649732">
    <property type="protein sequence ID" value="CBJ26444.1"/>
    <property type="molecule type" value="Genomic_DNA"/>
</dbReference>
<proteinExistence type="inferred from homology"/>
<dbReference type="InParanoid" id="D7FXK3"/>
<evidence type="ECO:0000256" key="2">
    <source>
        <dbReference type="ARBA" id="ARBA00022741"/>
    </source>
</evidence>
<feature type="compositionally biased region" description="Low complexity" evidence="8">
    <location>
        <begin position="688"/>
        <end position="698"/>
    </location>
</feature>
<feature type="compositionally biased region" description="Gly residues" evidence="8">
    <location>
        <begin position="547"/>
        <end position="559"/>
    </location>
</feature>
<evidence type="ECO:0000313" key="12">
    <source>
        <dbReference type="Proteomes" id="UP000002630"/>
    </source>
</evidence>
<dbReference type="InterPro" id="IPR001650">
    <property type="entry name" value="Helicase_C-like"/>
</dbReference>
<evidence type="ECO:0000256" key="1">
    <source>
        <dbReference type="ARBA" id="ARBA00005446"/>
    </source>
</evidence>
<dbReference type="CDD" id="cd17920">
    <property type="entry name" value="DEXHc_RecQ"/>
    <property type="match status" value="1"/>
</dbReference>
<dbReference type="GO" id="GO:0005694">
    <property type="term" value="C:chromosome"/>
    <property type="evidence" value="ECO:0007669"/>
    <property type="project" value="TreeGrafter"/>
</dbReference>
<evidence type="ECO:0000256" key="8">
    <source>
        <dbReference type="SAM" id="MobiDB-lite"/>
    </source>
</evidence>
<evidence type="ECO:0000259" key="10">
    <source>
        <dbReference type="PROSITE" id="PS51194"/>
    </source>
</evidence>
<dbReference type="GO" id="GO:0005524">
    <property type="term" value="F:ATP binding"/>
    <property type="evidence" value="ECO:0007669"/>
    <property type="project" value="UniProtKB-KW"/>
</dbReference>
<feature type="compositionally biased region" description="Low complexity" evidence="8">
    <location>
        <begin position="718"/>
        <end position="732"/>
    </location>
</feature>
<evidence type="ECO:0000256" key="3">
    <source>
        <dbReference type="ARBA" id="ARBA00022801"/>
    </source>
</evidence>
<comment type="subcellular location">
    <subcellularLocation>
        <location evidence="7">Nucleus</location>
    </subcellularLocation>
</comment>
<evidence type="ECO:0000256" key="4">
    <source>
        <dbReference type="ARBA" id="ARBA00022806"/>
    </source>
</evidence>
<dbReference type="GO" id="GO:0005737">
    <property type="term" value="C:cytoplasm"/>
    <property type="evidence" value="ECO:0007669"/>
    <property type="project" value="TreeGrafter"/>
</dbReference>
<sequence length="807" mass="84004">MAHRGGVADVLWEARREKLLRALRDVFGHQGFRGKQEEAMREVSSGHDALVVMPTGGGKSLCYQLPAVVADGVCVVISPLIALTEDQLRGLYEKGVEAASLTSSSASRSRAAAVMDDILAYGGGSGSGHSTKEGVTSEKGGPNSRADGARAAPKIKLLYVTPEKLAKGGELTTALAGLAKRGLISLLAVDEAHCVSTWGHDFRPAYLELGAFRKKHLKGVPCLALTATATEEVCADIKKQLGFREGSRVLKTSFNRAEIHLSVHYKDAMDGGALEHLVGFLRERRGQSGIVYCHKRDTAEELAKALNRALREESLLDGGKAFLAMPYHGKMSDHDRTEAQAKFMSGEVDVIAGSVAFGMGVDKSDVRFVVHWDLPKSMEGLYQELGRAGRDGSKAVSVVYHSRETVGLLAFLARKPRPLAGKEKGTEAGRKRRRRASLKAVKAVDSVVAYCEKQGCRRKALLAHFGEVPGAPAAAAAAGQKKRGPATASAGSSKSSFVPTDICRGTCDWCGGERERIKTDLLKLAGARAGGGWMGVGVRDLGGRAGASGKGGGKGGGGAPQDDSGWDAKRYYRLAGEEDGGSSDDSGQCPWPLSATKRTTGTGWSGSRPRRKEKRLQTPSGSSGGRGVARTSSEAGKRPASAAQKPPAARRSGAGGSGGGGAVADLFAQMFSGKGSGGGGGGKGMPDATANPSAAAAAKWREKPDRQQEHRSSGSGGNSFVVGGVQASSSGSTHKRKSGQHEAGPQQQQHRRRKDAADGHHPSPAPSLAPTLVSSGGGVDGHLTRRAGGERGAPAPRGNGGGSRRAD</sequence>
<protein>
    <recommendedName>
        <fullName evidence="7">ATP-dependent DNA helicase</fullName>
        <ecNumber evidence="7">5.6.2.4</ecNumber>
    </recommendedName>
</protein>
<dbReference type="Pfam" id="PF16124">
    <property type="entry name" value="RecQ_Zn_bind"/>
    <property type="match status" value="1"/>
</dbReference>
<dbReference type="InterPro" id="IPR011545">
    <property type="entry name" value="DEAD/DEAH_box_helicase_dom"/>
</dbReference>
<dbReference type="OMA" id="AMGANGM"/>
<dbReference type="SMART" id="SM00490">
    <property type="entry name" value="HELICc"/>
    <property type="match status" value="1"/>
</dbReference>
<feature type="compositionally biased region" description="Basic and acidic residues" evidence="8">
    <location>
        <begin position="699"/>
        <end position="712"/>
    </location>
</feature>
<feature type="domain" description="Helicase ATP-binding" evidence="9">
    <location>
        <begin position="40"/>
        <end position="247"/>
    </location>
</feature>
<reference evidence="11 12" key="1">
    <citation type="journal article" date="2010" name="Nature">
        <title>The Ectocarpus genome and the independent evolution of multicellularity in brown algae.</title>
        <authorList>
            <person name="Cock J.M."/>
            <person name="Sterck L."/>
            <person name="Rouze P."/>
            <person name="Scornet D."/>
            <person name="Allen A.E."/>
            <person name="Amoutzias G."/>
            <person name="Anthouard V."/>
            <person name="Artiguenave F."/>
            <person name="Aury J.M."/>
            <person name="Badger J.H."/>
            <person name="Beszteri B."/>
            <person name="Billiau K."/>
            <person name="Bonnet E."/>
            <person name="Bothwell J.H."/>
            <person name="Bowler C."/>
            <person name="Boyen C."/>
            <person name="Brownlee C."/>
            <person name="Carrano C.J."/>
            <person name="Charrier B."/>
            <person name="Cho G.Y."/>
            <person name="Coelho S.M."/>
            <person name="Collen J."/>
            <person name="Corre E."/>
            <person name="Da Silva C."/>
            <person name="Delage L."/>
            <person name="Delaroque N."/>
            <person name="Dittami S.M."/>
            <person name="Doulbeau S."/>
            <person name="Elias M."/>
            <person name="Farnham G."/>
            <person name="Gachon C.M."/>
            <person name="Gschloessl B."/>
            <person name="Heesch S."/>
            <person name="Jabbari K."/>
            <person name="Jubin C."/>
            <person name="Kawai H."/>
            <person name="Kimura K."/>
            <person name="Kloareg B."/>
            <person name="Kupper F.C."/>
            <person name="Lang D."/>
            <person name="Le Bail A."/>
            <person name="Leblanc C."/>
            <person name="Lerouge P."/>
            <person name="Lohr M."/>
            <person name="Lopez P.J."/>
            <person name="Martens C."/>
            <person name="Maumus F."/>
            <person name="Michel G."/>
            <person name="Miranda-Saavedra D."/>
            <person name="Morales J."/>
            <person name="Moreau H."/>
            <person name="Motomura T."/>
            <person name="Nagasato C."/>
            <person name="Napoli C.A."/>
            <person name="Nelson D.R."/>
            <person name="Nyvall-Collen P."/>
            <person name="Peters A.F."/>
            <person name="Pommier C."/>
            <person name="Potin P."/>
            <person name="Poulain J."/>
            <person name="Quesneville H."/>
            <person name="Read B."/>
            <person name="Rensing S.A."/>
            <person name="Ritter A."/>
            <person name="Rousvoal S."/>
            <person name="Samanta M."/>
            <person name="Samson G."/>
            <person name="Schroeder D.C."/>
            <person name="Segurens B."/>
            <person name="Strittmatter M."/>
            <person name="Tonon T."/>
            <person name="Tregear J.W."/>
            <person name="Valentin K."/>
            <person name="von Dassow P."/>
            <person name="Yamagishi T."/>
            <person name="Van de Peer Y."/>
            <person name="Wincker P."/>
        </authorList>
    </citation>
    <scope>NUCLEOTIDE SEQUENCE [LARGE SCALE GENOMIC DNA]</scope>
    <source>
        <strain evidence="12">Ec32 / CCAP1310/4</strain>
    </source>
</reference>
<feature type="region of interest" description="Disordered" evidence="8">
    <location>
        <begin position="124"/>
        <end position="148"/>
    </location>
</feature>
<keyword evidence="2 7" id="KW-0547">Nucleotide-binding</keyword>
<dbReference type="PANTHER" id="PTHR13710">
    <property type="entry name" value="DNA HELICASE RECQ FAMILY MEMBER"/>
    <property type="match status" value="1"/>
</dbReference>
<evidence type="ECO:0000313" key="11">
    <source>
        <dbReference type="EMBL" id="CBJ26444.1"/>
    </source>
</evidence>
<gene>
    <name evidence="11" type="ORF">Esi_0033_0067</name>
</gene>
<dbReference type="PANTHER" id="PTHR13710:SF155">
    <property type="entry name" value="ATP-DEPENDENT DNA HELICASE Q-LIKE 3"/>
    <property type="match status" value="1"/>
</dbReference>
<dbReference type="SUPFAM" id="SSF52540">
    <property type="entry name" value="P-loop containing nucleoside triphosphate hydrolases"/>
    <property type="match status" value="1"/>
</dbReference>
<dbReference type="NCBIfam" id="TIGR00614">
    <property type="entry name" value="recQ_fam"/>
    <property type="match status" value="1"/>
</dbReference>
<evidence type="ECO:0000259" key="9">
    <source>
        <dbReference type="PROSITE" id="PS51192"/>
    </source>
</evidence>
<dbReference type="GO" id="GO:0005634">
    <property type="term" value="C:nucleus"/>
    <property type="evidence" value="ECO:0007669"/>
    <property type="project" value="UniProtKB-SubCell"/>
</dbReference>
<dbReference type="AlphaFoldDB" id="D7FXK3"/>
<dbReference type="EC" id="5.6.2.4" evidence="7"/>
<dbReference type="GO" id="GO:0016887">
    <property type="term" value="F:ATP hydrolysis activity"/>
    <property type="evidence" value="ECO:0007669"/>
    <property type="project" value="RHEA"/>
</dbReference>
<dbReference type="PROSITE" id="PS51194">
    <property type="entry name" value="HELICASE_CTER"/>
    <property type="match status" value="1"/>
</dbReference>
<dbReference type="GO" id="GO:0003676">
    <property type="term" value="F:nucleic acid binding"/>
    <property type="evidence" value="ECO:0007669"/>
    <property type="project" value="InterPro"/>
</dbReference>
<dbReference type="GO" id="GO:0043138">
    <property type="term" value="F:3'-5' DNA helicase activity"/>
    <property type="evidence" value="ECO:0007669"/>
    <property type="project" value="UniProtKB-EC"/>
</dbReference>
<dbReference type="InterPro" id="IPR027417">
    <property type="entry name" value="P-loop_NTPase"/>
</dbReference>
<dbReference type="OrthoDB" id="10261556at2759"/>
<dbReference type="SMART" id="SM00487">
    <property type="entry name" value="DEXDc"/>
    <property type="match status" value="1"/>
</dbReference>
<comment type="catalytic activity">
    <reaction evidence="6 7">
        <text>Couples ATP hydrolysis with the unwinding of duplex DNA by translocating in the 3'-5' direction.</text>
        <dbReference type="EC" id="5.6.2.4"/>
    </reaction>
</comment>
<comment type="similarity">
    <text evidence="1 7">Belongs to the helicase family. RecQ subfamily.</text>
</comment>
<keyword evidence="12" id="KW-1185">Reference proteome</keyword>
<comment type="catalytic activity">
    <reaction evidence="7">
        <text>ATP + H2O = ADP + phosphate + H(+)</text>
        <dbReference type="Rhea" id="RHEA:13065"/>
        <dbReference type="ChEBI" id="CHEBI:15377"/>
        <dbReference type="ChEBI" id="CHEBI:15378"/>
        <dbReference type="ChEBI" id="CHEBI:30616"/>
        <dbReference type="ChEBI" id="CHEBI:43474"/>
        <dbReference type="ChEBI" id="CHEBI:456216"/>
    </reaction>
</comment>
<feature type="region of interest" description="Disordered" evidence="8">
    <location>
        <begin position="576"/>
        <end position="807"/>
    </location>
</feature>
<dbReference type="InterPro" id="IPR032284">
    <property type="entry name" value="RecQ_Zn-bd"/>
</dbReference>
<dbReference type="Pfam" id="PF00271">
    <property type="entry name" value="Helicase_C"/>
    <property type="match status" value="1"/>
</dbReference>
<accession>D7FXK3</accession>
<dbReference type="EMBL" id="FN648520">
    <property type="protein sequence ID" value="CBJ26444.1"/>
    <property type="molecule type" value="Genomic_DNA"/>
</dbReference>